<dbReference type="GO" id="GO:0050080">
    <property type="term" value="F:malonyl-CoA decarboxylase activity"/>
    <property type="evidence" value="ECO:0007669"/>
    <property type="project" value="InterPro"/>
</dbReference>
<dbReference type="InterPro" id="IPR038917">
    <property type="entry name" value="Malonyl_CoA_deC"/>
</dbReference>
<dbReference type="InterPro" id="IPR038351">
    <property type="entry name" value="MCD_N_sf"/>
</dbReference>
<dbReference type="Gene3D" id="1.20.140.90">
    <property type="entry name" value="Malonyl-CoA decarboxylase, oligemerization domain"/>
    <property type="match status" value="1"/>
</dbReference>
<dbReference type="InterPro" id="IPR042303">
    <property type="entry name" value="Malonyl_CoA_deC_C_sf"/>
</dbReference>
<protein>
    <submittedName>
        <fullName evidence="3">Malonyl-CoA decarboxylase</fullName>
    </submittedName>
</protein>
<name>D8VMY3_9ZZZZ</name>
<dbReference type="GO" id="GO:0006633">
    <property type="term" value="P:fatty acid biosynthetic process"/>
    <property type="evidence" value="ECO:0007669"/>
    <property type="project" value="InterPro"/>
</dbReference>
<dbReference type="Gene3D" id="3.40.630.150">
    <property type="entry name" value="Malonyl-CoA decarboxylase, catalytic domain"/>
    <property type="match status" value="1"/>
</dbReference>
<dbReference type="InterPro" id="IPR035372">
    <property type="entry name" value="MCD_N"/>
</dbReference>
<dbReference type="AlphaFoldDB" id="D8VMY3"/>
<accession>D8VMY3</accession>
<dbReference type="EMBL" id="GQ996411">
    <property type="protein sequence ID" value="ACY24768.1"/>
    <property type="molecule type" value="Genomic_DNA"/>
</dbReference>
<dbReference type="PANTHER" id="PTHR28641">
    <property type="match status" value="1"/>
</dbReference>
<evidence type="ECO:0000259" key="1">
    <source>
        <dbReference type="Pfam" id="PF05292"/>
    </source>
</evidence>
<evidence type="ECO:0000313" key="3">
    <source>
        <dbReference type="EMBL" id="ACY24768.1"/>
    </source>
</evidence>
<feature type="domain" description="Malonyl-CoA decarboxylase N-terminal" evidence="2">
    <location>
        <begin position="77"/>
        <end position="160"/>
    </location>
</feature>
<reference evidence="3" key="1">
    <citation type="submission" date="2009-09" db="EMBL/GenBank/DDBJ databases">
        <authorList>
            <person name="Beloqi A."/>
            <person name="Nechitaylo T.Y."/>
            <person name="Lopez-Cortes N."/>
            <person name="Vietes M."/>
            <person name="Polaina J."/>
            <person name="Strittmatter A."/>
            <person name="Reva O."/>
            <person name="Waliczek A."/>
            <person name="Golyshina O.V."/>
            <person name="Ferrer M."/>
            <person name="Golyshin P.N."/>
        </authorList>
    </citation>
    <scope>NUCLEOTIDE SEQUENCE</scope>
</reference>
<sequence length="452" mass="50177">MLQALASRGRRFIGNWDQTIVSPAIAEIPSLEAELEALVSSRGEASGTALAQSILQRWQGLDEAGQRDFLTILSRDFGPDRTRLDAAVEHYRQDRSSVALTALSEAAEPRRQEVLRRLNLASGGTATLVKMRETLLKAMGSDKDLKAVDADFLHLFTSWFNRGFLILKPIDWTTPANILEKIIQYEAVHDIGGWDELRRRLQPPDRRCFAFFHPQLNDEPLIFVEVALTQGIPERIADVLTDNRPNLRPDEATTAVFYSISNCQTGLRGVSFGNFLIKQVVDDLRRELPNLETFVTLSPVPGFSRWLVAERAAPSDLSEDILGQLEGLDIPDWHNDPLESAALAPALKAASAVYFLRARSNGRLPDPVGRFHLGNGARLERINALADLSPRGLREAHGMMVNYLYKLDEIGTNHEAFAGEGRIVASNAVQALVPAPRPHNEQQNEFPARATA</sequence>
<proteinExistence type="predicted"/>
<organism evidence="3">
    <name type="scientific">uncultured organism</name>
    <dbReference type="NCBI Taxonomy" id="155900"/>
    <lineage>
        <taxon>unclassified sequences</taxon>
        <taxon>environmental samples</taxon>
    </lineage>
</organism>
<reference evidence="3" key="2">
    <citation type="journal article" date="2010" name="Appl. Environ. Microbiol.">
        <title>Diversity of glycosyl hydrolases from cellulose-depleting communities enriched from casts of two earthworm species.</title>
        <authorList>
            <person name="Beloqui A."/>
            <person name="Nechitaylo T.Y."/>
            <person name="Lopez-Cortes N."/>
            <person name="Ghazi A."/>
            <person name="Guazzaroni M.E."/>
            <person name="Polaina J."/>
            <person name="Strittmatter A.W."/>
            <person name="Reva O."/>
            <person name="Waliczek A."/>
            <person name="Yakimov M.M."/>
            <person name="Golyshina O.V."/>
            <person name="Ferrer M."/>
            <person name="Golyshin P.N."/>
        </authorList>
    </citation>
    <scope>NUCLEOTIDE SEQUENCE</scope>
</reference>
<dbReference type="InterPro" id="IPR007956">
    <property type="entry name" value="Malonyl_CoA_deC_C"/>
</dbReference>
<dbReference type="Pfam" id="PF05292">
    <property type="entry name" value="MCD"/>
    <property type="match status" value="1"/>
</dbReference>
<dbReference type="PANTHER" id="PTHR28641:SF1">
    <property type="entry name" value="MALONYL-COA DECARBOXYLASE, MITOCHONDRIAL"/>
    <property type="match status" value="1"/>
</dbReference>
<dbReference type="Pfam" id="PF17408">
    <property type="entry name" value="MCD_N"/>
    <property type="match status" value="1"/>
</dbReference>
<feature type="domain" description="Malonyl-CoA decarboxylase C-terminal" evidence="1">
    <location>
        <begin position="163"/>
        <end position="406"/>
    </location>
</feature>
<evidence type="ECO:0000259" key="2">
    <source>
        <dbReference type="Pfam" id="PF17408"/>
    </source>
</evidence>